<dbReference type="PANTHER" id="PTHR33452">
    <property type="entry name" value="OXIDOREDUCTASE CATD-RELATED"/>
    <property type="match status" value="1"/>
</dbReference>
<feature type="transmembrane region" description="Helical" evidence="7">
    <location>
        <begin position="110"/>
        <end position="130"/>
    </location>
</feature>
<feature type="transmembrane region" description="Helical" evidence="7">
    <location>
        <begin position="82"/>
        <end position="98"/>
    </location>
</feature>
<dbReference type="InterPro" id="IPR051907">
    <property type="entry name" value="DoxX-like_oxidoreductase"/>
</dbReference>
<protein>
    <submittedName>
        <fullName evidence="8">DoxX family protein</fullName>
    </submittedName>
</protein>
<dbReference type="InterPro" id="IPR032808">
    <property type="entry name" value="DoxX"/>
</dbReference>
<reference evidence="9" key="1">
    <citation type="journal article" date="2019" name="Int. J. Syst. Evol. Microbiol.">
        <title>The Global Catalogue of Microorganisms (GCM) 10K type strain sequencing project: providing services to taxonomists for standard genome sequencing and annotation.</title>
        <authorList>
            <consortium name="The Broad Institute Genomics Platform"/>
            <consortium name="The Broad Institute Genome Sequencing Center for Infectious Disease"/>
            <person name="Wu L."/>
            <person name="Ma J."/>
        </authorList>
    </citation>
    <scope>NUCLEOTIDE SEQUENCE [LARGE SCALE GENOMIC DNA]</scope>
    <source>
        <strain evidence="9">KCTC 42585</strain>
    </source>
</reference>
<evidence type="ECO:0000256" key="2">
    <source>
        <dbReference type="ARBA" id="ARBA00006679"/>
    </source>
</evidence>
<evidence type="ECO:0000313" key="9">
    <source>
        <dbReference type="Proteomes" id="UP001597468"/>
    </source>
</evidence>
<evidence type="ECO:0000256" key="7">
    <source>
        <dbReference type="SAM" id="Phobius"/>
    </source>
</evidence>
<dbReference type="PANTHER" id="PTHR33452:SF1">
    <property type="entry name" value="INNER MEMBRANE PROTEIN YPHA-RELATED"/>
    <property type="match status" value="1"/>
</dbReference>
<comment type="similarity">
    <text evidence="2">Belongs to the DoxX family.</text>
</comment>
<dbReference type="Proteomes" id="UP001597468">
    <property type="component" value="Unassembled WGS sequence"/>
</dbReference>
<gene>
    <name evidence="8" type="ORF">ACFSTG_12050</name>
</gene>
<sequence>MKKTYTTNFDLASIDIALLVLRIGVGGLMLTHGTPKLINLFTSEEIQFADPFGLGQATTLVFAVIAEFICSILVILGLGTRLAVIPPIITMLTAFFVIHAADPFQRKELALMYLLIYITLLITGAGKYALDYYWLKKKA</sequence>
<name>A0ABW5IY68_9FLAO</name>
<evidence type="ECO:0000256" key="1">
    <source>
        <dbReference type="ARBA" id="ARBA00004651"/>
    </source>
</evidence>
<keyword evidence="4 7" id="KW-0812">Transmembrane</keyword>
<dbReference type="RefSeq" id="WP_380753087.1">
    <property type="nucleotide sequence ID" value="NZ_JBHULT010000010.1"/>
</dbReference>
<keyword evidence="3" id="KW-1003">Cell membrane</keyword>
<dbReference type="Pfam" id="PF07681">
    <property type="entry name" value="DoxX"/>
    <property type="match status" value="1"/>
</dbReference>
<keyword evidence="6 7" id="KW-0472">Membrane</keyword>
<organism evidence="8 9">
    <name type="scientific">Salinimicrobium flavum</name>
    <dbReference type="NCBI Taxonomy" id="1737065"/>
    <lineage>
        <taxon>Bacteria</taxon>
        <taxon>Pseudomonadati</taxon>
        <taxon>Bacteroidota</taxon>
        <taxon>Flavobacteriia</taxon>
        <taxon>Flavobacteriales</taxon>
        <taxon>Flavobacteriaceae</taxon>
        <taxon>Salinimicrobium</taxon>
    </lineage>
</organism>
<feature type="transmembrane region" description="Helical" evidence="7">
    <location>
        <begin position="12"/>
        <end position="32"/>
    </location>
</feature>
<evidence type="ECO:0000313" key="8">
    <source>
        <dbReference type="EMBL" id="MFD2518632.1"/>
    </source>
</evidence>
<comment type="caution">
    <text evidence="8">The sequence shown here is derived from an EMBL/GenBank/DDBJ whole genome shotgun (WGS) entry which is preliminary data.</text>
</comment>
<keyword evidence="9" id="KW-1185">Reference proteome</keyword>
<proteinExistence type="inferred from homology"/>
<comment type="subcellular location">
    <subcellularLocation>
        <location evidence="1">Cell membrane</location>
        <topology evidence="1">Multi-pass membrane protein</topology>
    </subcellularLocation>
</comment>
<keyword evidence="5 7" id="KW-1133">Transmembrane helix</keyword>
<dbReference type="EMBL" id="JBHULT010000010">
    <property type="protein sequence ID" value="MFD2518632.1"/>
    <property type="molecule type" value="Genomic_DNA"/>
</dbReference>
<evidence type="ECO:0000256" key="5">
    <source>
        <dbReference type="ARBA" id="ARBA00022989"/>
    </source>
</evidence>
<accession>A0ABW5IY68</accession>
<feature type="transmembrane region" description="Helical" evidence="7">
    <location>
        <begin position="52"/>
        <end position="75"/>
    </location>
</feature>
<evidence type="ECO:0000256" key="4">
    <source>
        <dbReference type="ARBA" id="ARBA00022692"/>
    </source>
</evidence>
<evidence type="ECO:0000256" key="3">
    <source>
        <dbReference type="ARBA" id="ARBA00022475"/>
    </source>
</evidence>
<evidence type="ECO:0000256" key="6">
    <source>
        <dbReference type="ARBA" id="ARBA00023136"/>
    </source>
</evidence>